<protein>
    <submittedName>
        <fullName evidence="4">DNA-directed RNA polymerases I, II, and III subunit RPABC2</fullName>
    </submittedName>
</protein>
<dbReference type="GO" id="GO:0005736">
    <property type="term" value="C:RNA polymerase I complex"/>
    <property type="evidence" value="ECO:0007669"/>
    <property type="project" value="TreeGrafter"/>
</dbReference>
<dbReference type="GO" id="GO:0006360">
    <property type="term" value="P:transcription by RNA polymerase I"/>
    <property type="evidence" value="ECO:0007669"/>
    <property type="project" value="TreeGrafter"/>
</dbReference>
<dbReference type="Proteomes" id="UP001054945">
    <property type="component" value="Unassembled WGS sequence"/>
</dbReference>
<keyword evidence="1 4" id="KW-0240">DNA-directed RNA polymerase</keyword>
<gene>
    <name evidence="4" type="primary">POLR2F</name>
    <name evidence="4" type="ORF">CEXT_704401</name>
</gene>
<comment type="caution">
    <text evidence="4">The sequence shown here is derived from an EMBL/GenBank/DDBJ whole genome shotgun (WGS) entry which is preliminary data.</text>
</comment>
<accession>A0AAV4SYS5</accession>
<reference evidence="4 5" key="1">
    <citation type="submission" date="2021-06" db="EMBL/GenBank/DDBJ databases">
        <title>Caerostris extrusa draft genome.</title>
        <authorList>
            <person name="Kono N."/>
            <person name="Arakawa K."/>
        </authorList>
    </citation>
    <scope>NUCLEOTIDE SEQUENCE [LARGE SCALE GENOMIC DNA]</scope>
</reference>
<dbReference type="PANTHER" id="PTHR47227:SF5">
    <property type="entry name" value="DNA-DIRECTED RNA POLYMERASES I, II, AND III SUBUNIT RPABC2"/>
    <property type="match status" value="1"/>
</dbReference>
<dbReference type="GO" id="GO:0005666">
    <property type="term" value="C:RNA polymerase III complex"/>
    <property type="evidence" value="ECO:0007669"/>
    <property type="project" value="TreeGrafter"/>
</dbReference>
<proteinExistence type="predicted"/>
<feature type="compositionally biased region" description="Polar residues" evidence="3">
    <location>
        <begin position="43"/>
        <end position="54"/>
    </location>
</feature>
<evidence type="ECO:0000256" key="3">
    <source>
        <dbReference type="SAM" id="MobiDB-lite"/>
    </source>
</evidence>
<evidence type="ECO:0000256" key="1">
    <source>
        <dbReference type="ARBA" id="ARBA00022478"/>
    </source>
</evidence>
<dbReference type="Pfam" id="PF01192">
    <property type="entry name" value="RNA_pol_Rpb6"/>
    <property type="match status" value="1"/>
</dbReference>
<dbReference type="GO" id="GO:0042797">
    <property type="term" value="P:tRNA transcription by RNA polymerase III"/>
    <property type="evidence" value="ECO:0007669"/>
    <property type="project" value="TreeGrafter"/>
</dbReference>
<evidence type="ECO:0000313" key="5">
    <source>
        <dbReference type="Proteomes" id="UP001054945"/>
    </source>
</evidence>
<evidence type="ECO:0000313" key="4">
    <source>
        <dbReference type="EMBL" id="GIY39583.1"/>
    </source>
</evidence>
<dbReference type="InterPro" id="IPR006110">
    <property type="entry name" value="Pol_omega/Rpo6/RPB6"/>
</dbReference>
<organism evidence="4 5">
    <name type="scientific">Caerostris extrusa</name>
    <name type="common">Bark spider</name>
    <name type="synonym">Caerostris bankana</name>
    <dbReference type="NCBI Taxonomy" id="172846"/>
    <lineage>
        <taxon>Eukaryota</taxon>
        <taxon>Metazoa</taxon>
        <taxon>Ecdysozoa</taxon>
        <taxon>Arthropoda</taxon>
        <taxon>Chelicerata</taxon>
        <taxon>Arachnida</taxon>
        <taxon>Araneae</taxon>
        <taxon>Araneomorphae</taxon>
        <taxon>Entelegynae</taxon>
        <taxon>Araneoidea</taxon>
        <taxon>Araneidae</taxon>
        <taxon>Caerostris</taxon>
    </lineage>
</organism>
<dbReference type="SUPFAM" id="SSF63562">
    <property type="entry name" value="RPB6/omega subunit-like"/>
    <property type="match status" value="1"/>
</dbReference>
<dbReference type="InterPro" id="IPR036161">
    <property type="entry name" value="RPB6/omega-like_sf"/>
</dbReference>
<dbReference type="PANTHER" id="PTHR47227">
    <property type="entry name" value="DNA-DIRECTED RNA POLYMERASE SUBUNIT K"/>
    <property type="match status" value="1"/>
</dbReference>
<name>A0AAV4SYS5_CAEEX</name>
<dbReference type="GO" id="GO:0006366">
    <property type="term" value="P:transcription by RNA polymerase II"/>
    <property type="evidence" value="ECO:0007669"/>
    <property type="project" value="TreeGrafter"/>
</dbReference>
<dbReference type="Gene3D" id="3.90.940.10">
    <property type="match status" value="1"/>
</dbReference>
<feature type="compositionally biased region" description="Acidic residues" evidence="3">
    <location>
        <begin position="1"/>
        <end position="36"/>
    </location>
</feature>
<dbReference type="PROSITE" id="PS01111">
    <property type="entry name" value="RNA_POL_K_14KD"/>
    <property type="match status" value="1"/>
</dbReference>
<dbReference type="AlphaFoldDB" id="A0AAV4SYS5"/>
<dbReference type="GO" id="GO:0003899">
    <property type="term" value="F:DNA-directed RNA polymerase activity"/>
    <property type="evidence" value="ECO:0007669"/>
    <property type="project" value="InterPro"/>
</dbReference>
<dbReference type="InterPro" id="IPR020708">
    <property type="entry name" value="DNA-dir_RNA_polK_14-18kDa_CS"/>
</dbReference>
<keyword evidence="5" id="KW-1185">Reference proteome</keyword>
<dbReference type="EMBL" id="BPLR01010485">
    <property type="protein sequence ID" value="GIY39583.1"/>
    <property type="molecule type" value="Genomic_DNA"/>
</dbReference>
<sequence length="132" mass="14839">MAEEYEPDDAVGEDFDDGEPEEENLDEIEPPEEENFEVIPASEQPQSNQKRITTPFMTKYERARVLGTRALQIAMNAPVTVELEGETDPLQIAMKELNSKSRSLFCLPSLAVVGIFLTPKKSPLSTEDSYHH</sequence>
<evidence type="ECO:0000256" key="2">
    <source>
        <dbReference type="ARBA" id="ARBA00023163"/>
    </source>
</evidence>
<feature type="region of interest" description="Disordered" evidence="3">
    <location>
        <begin position="1"/>
        <end position="54"/>
    </location>
</feature>
<dbReference type="GO" id="GO:0005665">
    <property type="term" value="C:RNA polymerase II, core complex"/>
    <property type="evidence" value="ECO:0007669"/>
    <property type="project" value="TreeGrafter"/>
</dbReference>
<dbReference type="NCBIfam" id="NF002208">
    <property type="entry name" value="PRK01099.1-3"/>
    <property type="match status" value="1"/>
</dbReference>
<keyword evidence="2" id="KW-0804">Transcription</keyword>
<dbReference type="GO" id="GO:0003677">
    <property type="term" value="F:DNA binding"/>
    <property type="evidence" value="ECO:0007669"/>
    <property type="project" value="InterPro"/>
</dbReference>